<dbReference type="STRING" id="1245745.A0A0A2W0L5"/>
<evidence type="ECO:0000313" key="4">
    <source>
        <dbReference type="Proteomes" id="UP000030106"/>
    </source>
</evidence>
<reference evidence="3 4" key="1">
    <citation type="submission" date="2012-10" db="EMBL/GenBank/DDBJ databases">
        <title>Genome sequencing and analysis of entomopathogenic fungi Beauveria bassiana D1-5.</title>
        <authorList>
            <person name="Li Q."/>
            <person name="Wang L."/>
            <person name="Zhang Z."/>
            <person name="Wang Q."/>
            <person name="Ren J."/>
            <person name="Wang M."/>
            <person name="Xu W."/>
            <person name="Wang J."/>
            <person name="Lu Y."/>
            <person name="Du Q."/>
            <person name="Sun Z."/>
        </authorList>
    </citation>
    <scope>NUCLEOTIDE SEQUENCE [LARGE SCALE GENOMIC DNA]</scope>
    <source>
        <strain evidence="3 4">D1-5</strain>
    </source>
</reference>
<evidence type="ECO:0000256" key="1">
    <source>
        <dbReference type="SAM" id="MobiDB-lite"/>
    </source>
</evidence>
<dbReference type="PANTHER" id="PTHR31184">
    <property type="entry name" value="HUNTINGTIN-INTERACTING PROTEIN K FAMILY MEMBER"/>
    <property type="match status" value="1"/>
</dbReference>
<gene>
    <name evidence="3" type="ORF">BBAD15_g2111</name>
</gene>
<dbReference type="InterPro" id="IPR038922">
    <property type="entry name" value="HYPK_UBA"/>
</dbReference>
<comment type="caution">
    <text evidence="3">The sequence shown here is derived from an EMBL/GenBank/DDBJ whole genome shotgun (WGS) entry which is preliminary data.</text>
</comment>
<feature type="region of interest" description="Disordered" evidence="1">
    <location>
        <begin position="48"/>
        <end position="101"/>
    </location>
</feature>
<evidence type="ECO:0000313" key="3">
    <source>
        <dbReference type="EMBL" id="KGQ12147.1"/>
    </source>
</evidence>
<dbReference type="InterPro" id="IPR044034">
    <property type="entry name" value="NAC-like_UBA"/>
</dbReference>
<dbReference type="HOGENOM" id="CLU_1539748_0_0_1"/>
<dbReference type="AlphaFoldDB" id="A0A0A2W0L5"/>
<feature type="compositionally biased region" description="Low complexity" evidence="1">
    <location>
        <begin position="1"/>
        <end position="16"/>
    </location>
</feature>
<dbReference type="EMBL" id="ANFO01000138">
    <property type="protein sequence ID" value="KGQ12147.1"/>
    <property type="molecule type" value="Genomic_DNA"/>
</dbReference>
<sequence length="174" mass="17865">MLPASGGPTSPSSPAANKFSKNLFSTREIHAAARPSSLNHIQFPFPAVHNPNLNPHQTFPQTMADEQPSTVSSSAEDRKAASALANLDSHDDAAATSSSSVDLAAVNKATKGGGSGSGSGSSSSAAAYKNVKVDAADVALLVEELELPKPKATELLKRHEGDAVKAMRAYIATA</sequence>
<dbReference type="Pfam" id="PF19026">
    <property type="entry name" value="UBA_HYPK"/>
    <property type="match status" value="1"/>
</dbReference>
<protein>
    <recommendedName>
        <fullName evidence="2">Nascent polypeptide-associated complex subunit alpha-like UBA domain-containing protein</fullName>
    </recommendedName>
</protein>
<feature type="compositionally biased region" description="Polar residues" evidence="1">
    <location>
        <begin position="51"/>
        <end position="61"/>
    </location>
</feature>
<feature type="region of interest" description="Disordered" evidence="1">
    <location>
        <begin position="1"/>
        <end position="21"/>
    </location>
</feature>
<name>A0A0A2W0L5_BEABA</name>
<feature type="domain" description="Nascent polypeptide-associated complex subunit alpha-like UBA" evidence="2">
    <location>
        <begin position="131"/>
        <end position="171"/>
    </location>
</feature>
<dbReference type="CDD" id="cd14361">
    <property type="entry name" value="UBA_HYPK"/>
    <property type="match status" value="1"/>
</dbReference>
<accession>A0A0A2W0L5</accession>
<dbReference type="GO" id="GO:0043066">
    <property type="term" value="P:negative regulation of apoptotic process"/>
    <property type="evidence" value="ECO:0007669"/>
    <property type="project" value="TreeGrafter"/>
</dbReference>
<evidence type="ECO:0000259" key="2">
    <source>
        <dbReference type="Pfam" id="PF19026"/>
    </source>
</evidence>
<dbReference type="GO" id="GO:0050821">
    <property type="term" value="P:protein stabilization"/>
    <property type="evidence" value="ECO:0007669"/>
    <property type="project" value="TreeGrafter"/>
</dbReference>
<dbReference type="PANTHER" id="PTHR31184:SF2">
    <property type="entry name" value="HUNTINGTIN-INTERACTING PROTEIN K"/>
    <property type="match status" value="1"/>
</dbReference>
<organism evidence="3 4">
    <name type="scientific">Beauveria bassiana D1-5</name>
    <dbReference type="NCBI Taxonomy" id="1245745"/>
    <lineage>
        <taxon>Eukaryota</taxon>
        <taxon>Fungi</taxon>
        <taxon>Dikarya</taxon>
        <taxon>Ascomycota</taxon>
        <taxon>Pezizomycotina</taxon>
        <taxon>Sordariomycetes</taxon>
        <taxon>Hypocreomycetidae</taxon>
        <taxon>Hypocreales</taxon>
        <taxon>Cordycipitaceae</taxon>
        <taxon>Beauveria</taxon>
    </lineage>
</organism>
<dbReference type="InterPro" id="IPR052617">
    <property type="entry name" value="Huntingtin-int_K"/>
</dbReference>
<proteinExistence type="predicted"/>
<dbReference type="Proteomes" id="UP000030106">
    <property type="component" value="Unassembled WGS sequence"/>
</dbReference>